<proteinExistence type="predicted"/>
<comment type="caution">
    <text evidence="1">The sequence shown here is derived from an EMBL/GenBank/DDBJ whole genome shotgun (WGS) entry which is preliminary data.</text>
</comment>
<dbReference type="RefSeq" id="WP_216657609.1">
    <property type="nucleotide sequence ID" value="NZ_JABJWD010000054.1"/>
</dbReference>
<evidence type="ECO:0000313" key="1">
    <source>
        <dbReference type="EMBL" id="MCW4589618.1"/>
    </source>
</evidence>
<name>A0ABT3K2I3_9PROT</name>
<accession>A0ABT3K2I3</accession>
<dbReference type="EMBL" id="JANGSQ010000084">
    <property type="protein sequence ID" value="MCW4589618.1"/>
    <property type="molecule type" value="Genomic_DNA"/>
</dbReference>
<dbReference type="Proteomes" id="UP001526337">
    <property type="component" value="Unassembled WGS sequence"/>
</dbReference>
<gene>
    <name evidence="1" type="ORF">NO263_03385</name>
</gene>
<reference evidence="1 2" key="1">
    <citation type="submission" date="2022-07" db="EMBL/GenBank/DDBJ databases">
        <title>Genome stability of Gluconacetobacter entanii AV429.</title>
        <authorList>
            <person name="Trcek J."/>
            <person name="Cepec E."/>
        </authorList>
    </citation>
    <scope>NUCLEOTIDE SEQUENCE [LARGE SCALE GENOMIC DNA]</scope>
    <source>
        <strain evidence="1 2">AV429_2022</strain>
    </source>
</reference>
<keyword evidence="2" id="KW-1185">Reference proteome</keyword>
<evidence type="ECO:0008006" key="3">
    <source>
        <dbReference type="Google" id="ProtNLM"/>
    </source>
</evidence>
<organism evidence="1 2">
    <name type="scientific">Gluconacetobacter entanii</name>
    <dbReference type="NCBI Taxonomy" id="108528"/>
    <lineage>
        <taxon>Bacteria</taxon>
        <taxon>Pseudomonadati</taxon>
        <taxon>Pseudomonadota</taxon>
        <taxon>Alphaproteobacteria</taxon>
        <taxon>Acetobacterales</taxon>
        <taxon>Acetobacteraceae</taxon>
        <taxon>Gluconacetobacter</taxon>
    </lineage>
</organism>
<sequence>MSDITEHFWSGLTGWHGRDAHAGCGALEVSSKLRRPKPQVLPVARYQVKRQILGKVVARFLATIGVKIDALKLEGIFSDLN</sequence>
<evidence type="ECO:0000313" key="2">
    <source>
        <dbReference type="Proteomes" id="UP001526337"/>
    </source>
</evidence>
<protein>
    <recommendedName>
        <fullName evidence="3">Transposase</fullName>
    </recommendedName>
</protein>